<comment type="caution">
    <text evidence="5">The sequence shown here is derived from an EMBL/GenBank/DDBJ whole genome shotgun (WGS) entry which is preliminary data.</text>
</comment>
<keyword evidence="2" id="KW-0238">DNA-binding</keyword>
<evidence type="ECO:0000256" key="2">
    <source>
        <dbReference type="ARBA" id="ARBA00023125"/>
    </source>
</evidence>
<evidence type="ECO:0000256" key="3">
    <source>
        <dbReference type="ARBA" id="ARBA00023163"/>
    </source>
</evidence>
<dbReference type="AlphaFoldDB" id="A0A9X3ZJS1"/>
<sequence length="248" mass="27806">MSQGKKASSDVYDRLRTDILRMHLMPGDYVDEASLGERYGISRTPIREALIRLSADGLITFGEKRGARISFLLLPDLPRYMEALDLHRRTACRLAAMRRHDPEIPLIAASLEAFKAQGSAEGVGNDDMSAAVADREMKLYEQISDAGHNAYMADGFGKVLLVGLRMMRLPYAYSPRNGLTVKEYLQRVFEAHDTLFQAISDRDGERAERVAGALHSLLVKRLREFNEENLLSDVSVSVKQESIQSESE</sequence>
<evidence type="ECO:0000256" key="1">
    <source>
        <dbReference type="ARBA" id="ARBA00023015"/>
    </source>
</evidence>
<dbReference type="PRINTS" id="PR00035">
    <property type="entry name" value="HTHGNTR"/>
</dbReference>
<dbReference type="SUPFAM" id="SSF46785">
    <property type="entry name" value="Winged helix' DNA-binding domain"/>
    <property type="match status" value="1"/>
</dbReference>
<dbReference type="InterPro" id="IPR008920">
    <property type="entry name" value="TF_FadR/GntR_C"/>
</dbReference>
<evidence type="ECO:0000313" key="6">
    <source>
        <dbReference type="Proteomes" id="UP001151234"/>
    </source>
</evidence>
<dbReference type="GO" id="GO:0003677">
    <property type="term" value="F:DNA binding"/>
    <property type="evidence" value="ECO:0007669"/>
    <property type="project" value="UniProtKB-KW"/>
</dbReference>
<name>A0A9X3ZJS1_9HYPH</name>
<dbReference type="Pfam" id="PF07729">
    <property type="entry name" value="FCD"/>
    <property type="match status" value="1"/>
</dbReference>
<dbReference type="Gene3D" id="1.10.10.10">
    <property type="entry name" value="Winged helix-like DNA-binding domain superfamily/Winged helix DNA-binding domain"/>
    <property type="match status" value="1"/>
</dbReference>
<keyword evidence="3" id="KW-0804">Transcription</keyword>
<evidence type="ECO:0000259" key="4">
    <source>
        <dbReference type="PROSITE" id="PS50949"/>
    </source>
</evidence>
<dbReference type="Proteomes" id="UP001151234">
    <property type="component" value="Unassembled WGS sequence"/>
</dbReference>
<dbReference type="EMBL" id="JAPJZI010000002">
    <property type="protein sequence ID" value="MDA5401544.1"/>
    <property type="molecule type" value="Genomic_DNA"/>
</dbReference>
<dbReference type="PANTHER" id="PTHR43537:SF5">
    <property type="entry name" value="UXU OPERON TRANSCRIPTIONAL REGULATOR"/>
    <property type="match status" value="1"/>
</dbReference>
<keyword evidence="1" id="KW-0805">Transcription regulation</keyword>
<dbReference type="InterPro" id="IPR036388">
    <property type="entry name" value="WH-like_DNA-bd_sf"/>
</dbReference>
<feature type="domain" description="HTH gntR-type" evidence="4">
    <location>
        <begin position="5"/>
        <end position="72"/>
    </location>
</feature>
<keyword evidence="6" id="KW-1185">Reference proteome</keyword>
<organism evidence="5 6">
    <name type="scientific">Hoeflea prorocentri</name>
    <dbReference type="NCBI Taxonomy" id="1922333"/>
    <lineage>
        <taxon>Bacteria</taxon>
        <taxon>Pseudomonadati</taxon>
        <taxon>Pseudomonadota</taxon>
        <taxon>Alphaproteobacteria</taxon>
        <taxon>Hyphomicrobiales</taxon>
        <taxon>Rhizobiaceae</taxon>
        <taxon>Hoeflea</taxon>
    </lineage>
</organism>
<reference evidence="5" key="1">
    <citation type="submission" date="2022-11" db="EMBL/GenBank/DDBJ databases">
        <title>Draft genome sequence of Hoeflea poritis E7-10 and Hoeflea prorocentri PM5-8, separated from scleractinian coral Porites lutea and marine dinoflagellate.</title>
        <authorList>
            <person name="Zhang G."/>
            <person name="Wei Q."/>
            <person name="Cai L."/>
        </authorList>
    </citation>
    <scope>NUCLEOTIDE SEQUENCE</scope>
    <source>
        <strain evidence="5">PM5-8</strain>
    </source>
</reference>
<dbReference type="PROSITE" id="PS50949">
    <property type="entry name" value="HTH_GNTR"/>
    <property type="match status" value="1"/>
</dbReference>
<dbReference type="InterPro" id="IPR036390">
    <property type="entry name" value="WH_DNA-bd_sf"/>
</dbReference>
<protein>
    <submittedName>
        <fullName evidence="5">GntR family transcriptional regulator</fullName>
    </submittedName>
</protein>
<dbReference type="RefSeq" id="WP_267993526.1">
    <property type="nucleotide sequence ID" value="NZ_JAPJZI010000002.1"/>
</dbReference>
<evidence type="ECO:0000313" key="5">
    <source>
        <dbReference type="EMBL" id="MDA5401544.1"/>
    </source>
</evidence>
<accession>A0A9X3ZJS1</accession>
<proteinExistence type="predicted"/>
<dbReference type="InterPro" id="IPR000524">
    <property type="entry name" value="Tscrpt_reg_HTH_GntR"/>
</dbReference>
<dbReference type="GO" id="GO:0003700">
    <property type="term" value="F:DNA-binding transcription factor activity"/>
    <property type="evidence" value="ECO:0007669"/>
    <property type="project" value="InterPro"/>
</dbReference>
<dbReference type="Pfam" id="PF00392">
    <property type="entry name" value="GntR"/>
    <property type="match status" value="1"/>
</dbReference>
<dbReference type="SMART" id="SM00345">
    <property type="entry name" value="HTH_GNTR"/>
    <property type="match status" value="1"/>
</dbReference>
<dbReference type="InterPro" id="IPR011711">
    <property type="entry name" value="GntR_C"/>
</dbReference>
<dbReference type="SUPFAM" id="SSF48008">
    <property type="entry name" value="GntR ligand-binding domain-like"/>
    <property type="match status" value="1"/>
</dbReference>
<gene>
    <name evidence="5" type="ORF">OQ273_23460</name>
</gene>
<dbReference type="PANTHER" id="PTHR43537">
    <property type="entry name" value="TRANSCRIPTIONAL REGULATOR, GNTR FAMILY"/>
    <property type="match status" value="1"/>
</dbReference>
<dbReference type="Gene3D" id="1.20.120.530">
    <property type="entry name" value="GntR ligand-binding domain-like"/>
    <property type="match status" value="1"/>
</dbReference>